<evidence type="ECO:0000313" key="2">
    <source>
        <dbReference type="EMBL" id="TPW41426.1"/>
    </source>
</evidence>
<dbReference type="Proteomes" id="UP000319523">
    <property type="component" value="Unassembled WGS sequence"/>
</dbReference>
<evidence type="ECO:0000256" key="1">
    <source>
        <dbReference type="SAM" id="MobiDB-lite"/>
    </source>
</evidence>
<accession>A0A506V7A9</accession>
<dbReference type="EMBL" id="VHQI01000008">
    <property type="protein sequence ID" value="TPW41426.1"/>
    <property type="molecule type" value="Genomic_DNA"/>
</dbReference>
<feature type="region of interest" description="Disordered" evidence="1">
    <location>
        <begin position="27"/>
        <end position="81"/>
    </location>
</feature>
<keyword evidence="3" id="KW-1185">Reference proteome</keyword>
<gene>
    <name evidence="2" type="ORF">FKM52_14345</name>
</gene>
<dbReference type="RefSeq" id="WP_141176858.1">
    <property type="nucleotide sequence ID" value="NZ_JBHUFX010000005.1"/>
</dbReference>
<sequence length="81" mass="9178">MTNWRLYDRPALAAQAPTIRQATFISQHHLPNRARQPASSCQTAPHRQNKGQPRPLRYPPAARWPPPNANVNNAKTYRAAN</sequence>
<protein>
    <submittedName>
        <fullName evidence="2">Uncharacterized protein</fullName>
    </submittedName>
</protein>
<comment type="caution">
    <text evidence="2">The sequence shown here is derived from an EMBL/GenBank/DDBJ whole genome shotgun (WGS) entry which is preliminary data.</text>
</comment>
<name>A0A506V7A9_9GAMM</name>
<evidence type="ECO:0000313" key="3">
    <source>
        <dbReference type="Proteomes" id="UP000319523"/>
    </source>
</evidence>
<organism evidence="2 3">
    <name type="scientific">Mixta tenebrionis</name>
    <dbReference type="NCBI Taxonomy" id="2562439"/>
    <lineage>
        <taxon>Bacteria</taxon>
        <taxon>Pseudomonadati</taxon>
        <taxon>Pseudomonadota</taxon>
        <taxon>Gammaproteobacteria</taxon>
        <taxon>Enterobacterales</taxon>
        <taxon>Erwiniaceae</taxon>
        <taxon>Mixta</taxon>
    </lineage>
</organism>
<proteinExistence type="predicted"/>
<dbReference type="AlphaFoldDB" id="A0A506V7A9"/>
<feature type="compositionally biased region" description="Pro residues" evidence="1">
    <location>
        <begin position="56"/>
        <end position="68"/>
    </location>
</feature>
<reference evidence="2 3" key="1">
    <citation type="submission" date="2019-06" db="EMBL/GenBank/DDBJ databases">
        <authorList>
            <person name="Yang Y."/>
        </authorList>
    </citation>
    <scope>NUCLEOTIDE SEQUENCE [LARGE SCALE GENOMIC DNA]</scope>
    <source>
        <strain evidence="2 3">BIT-26</strain>
    </source>
</reference>
<feature type="compositionally biased region" description="Polar residues" evidence="1">
    <location>
        <begin position="37"/>
        <end position="46"/>
    </location>
</feature>